<dbReference type="EMBL" id="MFJR01000015">
    <property type="protein sequence ID" value="OGG25759.1"/>
    <property type="molecule type" value="Genomic_DNA"/>
</dbReference>
<organism evidence="5 6">
    <name type="scientific">Candidatus Gottesmanbacteria bacterium RIFCSPLOWO2_01_FULL_39_12b</name>
    <dbReference type="NCBI Taxonomy" id="1798388"/>
    <lineage>
        <taxon>Bacteria</taxon>
        <taxon>Candidatus Gottesmaniibacteriota</taxon>
    </lineage>
</organism>
<sequence length="121" mass="13303">MVKDEITFPDFQKLDLRVGEVVEAEKVVESKHLIRMTVDLGSDYGVRTIFAGVADWYTPTQLTGKKFVFVANLEPKKMPSFAKATADERSESQGMMCAADVGNKAVLIPVGKKIPKGAIVR</sequence>
<name>A0A1F6AM34_9BACT</name>
<reference evidence="5 6" key="1">
    <citation type="journal article" date="2016" name="Nat. Commun.">
        <title>Thousands of microbial genomes shed light on interconnected biogeochemical processes in an aquifer system.</title>
        <authorList>
            <person name="Anantharaman K."/>
            <person name="Brown C.T."/>
            <person name="Hug L.A."/>
            <person name="Sharon I."/>
            <person name="Castelle C.J."/>
            <person name="Probst A.J."/>
            <person name="Thomas B.C."/>
            <person name="Singh A."/>
            <person name="Wilkins M.J."/>
            <person name="Karaoz U."/>
            <person name="Brodie E.L."/>
            <person name="Williams K.H."/>
            <person name="Hubbard S.S."/>
            <person name="Banfield J.F."/>
        </authorList>
    </citation>
    <scope>NUCLEOTIDE SEQUENCE [LARGE SCALE GENOMIC DNA]</scope>
</reference>
<dbReference type="PANTHER" id="PTHR11586:SF37">
    <property type="entry name" value="TRNA-BINDING DOMAIN-CONTAINING PROTEIN"/>
    <property type="match status" value="1"/>
</dbReference>
<dbReference type="Pfam" id="PF01588">
    <property type="entry name" value="tRNA_bind"/>
    <property type="match status" value="1"/>
</dbReference>
<feature type="domain" description="TRNA-binding" evidence="4">
    <location>
        <begin position="10"/>
        <end position="121"/>
    </location>
</feature>
<dbReference type="Proteomes" id="UP000176609">
    <property type="component" value="Unassembled WGS sequence"/>
</dbReference>
<dbReference type="GO" id="GO:0000049">
    <property type="term" value="F:tRNA binding"/>
    <property type="evidence" value="ECO:0007669"/>
    <property type="project" value="UniProtKB-UniRule"/>
</dbReference>
<dbReference type="InterPro" id="IPR051270">
    <property type="entry name" value="Tyrosine-tRNA_ligase_regulator"/>
</dbReference>
<dbReference type="PANTHER" id="PTHR11586">
    <property type="entry name" value="TRNA-AMINOACYLATION COFACTOR ARC1 FAMILY MEMBER"/>
    <property type="match status" value="1"/>
</dbReference>
<keyword evidence="1 3" id="KW-0820">tRNA-binding</keyword>
<evidence type="ECO:0000256" key="1">
    <source>
        <dbReference type="ARBA" id="ARBA00022555"/>
    </source>
</evidence>
<dbReference type="InterPro" id="IPR002547">
    <property type="entry name" value="tRNA-bd_dom"/>
</dbReference>
<dbReference type="Gene3D" id="2.40.50.140">
    <property type="entry name" value="Nucleic acid-binding proteins"/>
    <property type="match status" value="1"/>
</dbReference>
<keyword evidence="2 3" id="KW-0694">RNA-binding</keyword>
<dbReference type="InterPro" id="IPR012340">
    <property type="entry name" value="NA-bd_OB-fold"/>
</dbReference>
<comment type="caution">
    <text evidence="5">The sequence shown here is derived from an EMBL/GenBank/DDBJ whole genome shotgun (WGS) entry which is preliminary data.</text>
</comment>
<proteinExistence type="predicted"/>
<dbReference type="AlphaFoldDB" id="A0A1F6AM34"/>
<evidence type="ECO:0000256" key="2">
    <source>
        <dbReference type="ARBA" id="ARBA00022884"/>
    </source>
</evidence>
<protein>
    <recommendedName>
        <fullName evidence="4">tRNA-binding domain-containing protein</fullName>
    </recommendedName>
</protein>
<accession>A0A1F6AM34</accession>
<evidence type="ECO:0000313" key="6">
    <source>
        <dbReference type="Proteomes" id="UP000176609"/>
    </source>
</evidence>
<gene>
    <name evidence="5" type="ORF">A2960_05445</name>
</gene>
<dbReference type="SUPFAM" id="SSF50249">
    <property type="entry name" value="Nucleic acid-binding proteins"/>
    <property type="match status" value="1"/>
</dbReference>
<evidence type="ECO:0000313" key="5">
    <source>
        <dbReference type="EMBL" id="OGG25759.1"/>
    </source>
</evidence>
<evidence type="ECO:0000259" key="4">
    <source>
        <dbReference type="PROSITE" id="PS50886"/>
    </source>
</evidence>
<evidence type="ECO:0000256" key="3">
    <source>
        <dbReference type="PROSITE-ProRule" id="PRU00209"/>
    </source>
</evidence>
<dbReference type="PROSITE" id="PS50886">
    <property type="entry name" value="TRBD"/>
    <property type="match status" value="1"/>
</dbReference>